<name>A0ABD6EWV7_9BILA</name>
<feature type="region of interest" description="Disordered" evidence="1">
    <location>
        <begin position="1"/>
        <end position="24"/>
    </location>
</feature>
<sequence>MAVVSNDGSGIRRQCFPGEPNTVPPKQRCLPQDTRHPYVTQPASVSTEEQVKFKWNSTGPKSIRTFIDREKAALRPSPRGTVTPCMWTGKRSTQVHVDEMKQIFAEIDVRLKDCRNILHSRPSPHTAYVTRPSDVSSINRVSL</sequence>
<accession>A0ABD6EWV7</accession>
<protein>
    <submittedName>
        <fullName evidence="2">Uncharacterized protein</fullName>
    </submittedName>
</protein>
<organism evidence="2 3">
    <name type="scientific">Gnathostoma spinigerum</name>
    <dbReference type="NCBI Taxonomy" id="75299"/>
    <lineage>
        <taxon>Eukaryota</taxon>
        <taxon>Metazoa</taxon>
        <taxon>Ecdysozoa</taxon>
        <taxon>Nematoda</taxon>
        <taxon>Chromadorea</taxon>
        <taxon>Rhabditida</taxon>
        <taxon>Spirurina</taxon>
        <taxon>Gnathostomatomorpha</taxon>
        <taxon>Gnathostomatoidea</taxon>
        <taxon>Gnathostomatidae</taxon>
        <taxon>Gnathostoma</taxon>
    </lineage>
</organism>
<keyword evidence="3" id="KW-1185">Reference proteome</keyword>
<gene>
    <name evidence="2" type="ORF">AB6A40_009353</name>
</gene>
<comment type="caution">
    <text evidence="2">The sequence shown here is derived from an EMBL/GenBank/DDBJ whole genome shotgun (WGS) entry which is preliminary data.</text>
</comment>
<dbReference type="Proteomes" id="UP001608902">
    <property type="component" value="Unassembled WGS sequence"/>
</dbReference>
<evidence type="ECO:0000256" key="1">
    <source>
        <dbReference type="SAM" id="MobiDB-lite"/>
    </source>
</evidence>
<evidence type="ECO:0000313" key="2">
    <source>
        <dbReference type="EMBL" id="MFH4982644.1"/>
    </source>
</evidence>
<proteinExistence type="predicted"/>
<dbReference type="EMBL" id="JBGFUD010009761">
    <property type="protein sequence ID" value="MFH4982644.1"/>
    <property type="molecule type" value="Genomic_DNA"/>
</dbReference>
<evidence type="ECO:0000313" key="3">
    <source>
        <dbReference type="Proteomes" id="UP001608902"/>
    </source>
</evidence>
<reference evidence="2 3" key="1">
    <citation type="submission" date="2024-08" db="EMBL/GenBank/DDBJ databases">
        <title>Gnathostoma spinigerum genome.</title>
        <authorList>
            <person name="Gonzalez-Bertolin B."/>
            <person name="Monzon S."/>
            <person name="Zaballos A."/>
            <person name="Jimenez P."/>
            <person name="Dekumyoy P."/>
            <person name="Varona S."/>
            <person name="Cuesta I."/>
            <person name="Sumanam S."/>
            <person name="Adisakwattana P."/>
            <person name="Gasser R.B."/>
            <person name="Hernandez-Gonzalez A."/>
            <person name="Young N.D."/>
            <person name="Perteguer M.J."/>
        </authorList>
    </citation>
    <scope>NUCLEOTIDE SEQUENCE [LARGE SCALE GENOMIC DNA]</scope>
    <source>
        <strain evidence="2">AL3</strain>
        <tissue evidence="2">Liver</tissue>
    </source>
</reference>
<dbReference type="AlphaFoldDB" id="A0ABD6EWV7"/>